<reference evidence="7 8" key="1">
    <citation type="submission" date="2022-03" db="EMBL/GenBank/DDBJ databases">
        <authorList>
            <person name="Nunn A."/>
            <person name="Chopra R."/>
            <person name="Nunn A."/>
            <person name="Contreras Garrido A."/>
        </authorList>
    </citation>
    <scope>NUCLEOTIDE SEQUENCE [LARGE SCALE GENOMIC DNA]</scope>
</reference>
<organism evidence="7 8">
    <name type="scientific">Thlaspi arvense</name>
    <name type="common">Field penny-cress</name>
    <dbReference type="NCBI Taxonomy" id="13288"/>
    <lineage>
        <taxon>Eukaryota</taxon>
        <taxon>Viridiplantae</taxon>
        <taxon>Streptophyta</taxon>
        <taxon>Embryophyta</taxon>
        <taxon>Tracheophyta</taxon>
        <taxon>Spermatophyta</taxon>
        <taxon>Magnoliopsida</taxon>
        <taxon>eudicotyledons</taxon>
        <taxon>Gunneridae</taxon>
        <taxon>Pentapetalae</taxon>
        <taxon>rosids</taxon>
        <taxon>malvids</taxon>
        <taxon>Brassicales</taxon>
        <taxon>Brassicaceae</taxon>
        <taxon>Thlaspideae</taxon>
        <taxon>Thlaspi</taxon>
    </lineage>
</organism>
<dbReference type="GO" id="GO:0060320">
    <property type="term" value="P:rejection of self pollen"/>
    <property type="evidence" value="ECO:0007669"/>
    <property type="project" value="UniProtKB-KW"/>
</dbReference>
<dbReference type="InterPro" id="IPR010264">
    <property type="entry name" value="Self-incomp_S1"/>
</dbReference>
<evidence type="ECO:0000256" key="4">
    <source>
        <dbReference type="ARBA" id="ARBA00022525"/>
    </source>
</evidence>
<evidence type="ECO:0000256" key="3">
    <source>
        <dbReference type="ARBA" id="ARBA00022471"/>
    </source>
</evidence>
<dbReference type="Pfam" id="PF05938">
    <property type="entry name" value="Self-incomp_S1"/>
    <property type="match status" value="1"/>
</dbReference>
<dbReference type="PANTHER" id="PTHR31232:SF51">
    <property type="entry name" value="PLANT SELF-INCOMPATIBILITY PROTEIN S1 FAMILY PROTEIN"/>
    <property type="match status" value="1"/>
</dbReference>
<keyword evidence="3 6" id="KW-0713">Self-incompatibility</keyword>
<dbReference type="Proteomes" id="UP000836841">
    <property type="component" value="Chromosome 6"/>
</dbReference>
<evidence type="ECO:0000256" key="6">
    <source>
        <dbReference type="RuleBase" id="RU367044"/>
    </source>
</evidence>
<comment type="subcellular location">
    <subcellularLocation>
        <location evidence="1 6">Secreted</location>
    </subcellularLocation>
</comment>
<keyword evidence="5" id="KW-0732">Signal</keyword>
<evidence type="ECO:0000256" key="1">
    <source>
        <dbReference type="ARBA" id="ARBA00004613"/>
    </source>
</evidence>
<dbReference type="PANTHER" id="PTHR31232">
    <property type="match status" value="1"/>
</dbReference>
<dbReference type="AlphaFoldDB" id="A0AAU9SVC3"/>
<comment type="similarity">
    <text evidence="2 6">Belongs to the plant self-incompatibility (S1) protein family.</text>
</comment>
<name>A0AAU9SVC3_THLAR</name>
<protein>
    <recommendedName>
        <fullName evidence="6">S-protein homolog</fullName>
    </recommendedName>
</protein>
<dbReference type="EMBL" id="OU466862">
    <property type="protein sequence ID" value="CAH2073169.1"/>
    <property type="molecule type" value="Genomic_DNA"/>
</dbReference>
<evidence type="ECO:0000313" key="8">
    <source>
        <dbReference type="Proteomes" id="UP000836841"/>
    </source>
</evidence>
<keyword evidence="8" id="KW-1185">Reference proteome</keyword>
<evidence type="ECO:0000313" key="7">
    <source>
        <dbReference type="EMBL" id="CAH2073169.1"/>
    </source>
</evidence>
<evidence type="ECO:0000256" key="5">
    <source>
        <dbReference type="ARBA" id="ARBA00022729"/>
    </source>
</evidence>
<dbReference type="GO" id="GO:0005576">
    <property type="term" value="C:extracellular region"/>
    <property type="evidence" value="ECO:0007669"/>
    <property type="project" value="UniProtKB-SubCell"/>
</dbReference>
<proteinExistence type="inferred from homology"/>
<keyword evidence="4 6" id="KW-0964">Secreted</keyword>
<evidence type="ECO:0000256" key="2">
    <source>
        <dbReference type="ARBA" id="ARBA00005581"/>
    </source>
</evidence>
<gene>
    <name evidence="7" type="ORF">TAV2_LOCUS18579</name>
</gene>
<accession>A0AAU9SVC3</accession>
<sequence length="133" mass="15858">MCFGLSESFGFWNCEKNTVELRNELGPGKILRVNCTSKDDVIGVKEVAFNDAYHFRFKEHRTKRTIWLCLLRWRGQEDLYHDLWPAYRGGNTRRCAEKRSWISLPDGIYLEKNKEPRKYVDKWFSKGNPQLRP</sequence>